<evidence type="ECO:0000256" key="1">
    <source>
        <dbReference type="SAM" id="MobiDB-lite"/>
    </source>
</evidence>
<feature type="region of interest" description="Disordered" evidence="1">
    <location>
        <begin position="1"/>
        <end position="71"/>
    </location>
</feature>
<accession>A0A2U1NW71</accession>
<name>A0A2U1NW71_ARTAN</name>
<evidence type="ECO:0000313" key="2">
    <source>
        <dbReference type="EMBL" id="PWA77707.1"/>
    </source>
</evidence>
<keyword evidence="2" id="KW-0238">DNA-binding</keyword>
<dbReference type="PANTHER" id="PTHR45023">
    <property type="match status" value="1"/>
</dbReference>
<reference evidence="2 3" key="1">
    <citation type="journal article" date="2018" name="Mol. Plant">
        <title>The genome of Artemisia annua provides insight into the evolution of Asteraceae family and artemisinin biosynthesis.</title>
        <authorList>
            <person name="Shen Q."/>
            <person name="Zhang L."/>
            <person name="Liao Z."/>
            <person name="Wang S."/>
            <person name="Yan T."/>
            <person name="Shi P."/>
            <person name="Liu M."/>
            <person name="Fu X."/>
            <person name="Pan Q."/>
            <person name="Wang Y."/>
            <person name="Lv Z."/>
            <person name="Lu X."/>
            <person name="Zhang F."/>
            <person name="Jiang W."/>
            <person name="Ma Y."/>
            <person name="Chen M."/>
            <person name="Hao X."/>
            <person name="Li L."/>
            <person name="Tang Y."/>
            <person name="Lv G."/>
            <person name="Zhou Y."/>
            <person name="Sun X."/>
            <person name="Brodelius P.E."/>
            <person name="Rose J.K.C."/>
            <person name="Tang K."/>
        </authorList>
    </citation>
    <scope>NUCLEOTIDE SEQUENCE [LARGE SCALE GENOMIC DNA]</scope>
    <source>
        <strain evidence="3">cv. Huhao1</strain>
        <tissue evidence="2">Leaf</tissue>
    </source>
</reference>
<sequence length="264" mass="30998">MYPQSRNHFSTTQQPLPQLPTNFEPFDYQYTQQPPPQMPTNFDPYEPHYTQQKRRERVSEQLPIRDDTDDDEYFDNVDMILETQPIDKEAEQVEEVEEVPRPKSGKKPSKIWTPDEEEALAKSWIKISVDKEVGDRQTKLGFWKRVLKHFRTLVLRTERTHHQLNSKWTPMHQMIAAFNSYYIQAAAESTGSSKKRKSSESSSAQTPTNETPINVEDFDYDLPNLNENPTPSRQPRGKKKWILEIQAEVRCVIPLQVTRPKRKV</sequence>
<feature type="region of interest" description="Disordered" evidence="1">
    <location>
        <begin position="89"/>
        <end position="111"/>
    </location>
</feature>
<gene>
    <name evidence="2" type="ORF">CTI12_AA220790</name>
</gene>
<evidence type="ECO:0000313" key="3">
    <source>
        <dbReference type="Proteomes" id="UP000245207"/>
    </source>
</evidence>
<feature type="compositionally biased region" description="Polar residues" evidence="1">
    <location>
        <begin position="1"/>
        <end position="21"/>
    </location>
</feature>
<comment type="caution">
    <text evidence="2">The sequence shown here is derived from an EMBL/GenBank/DDBJ whole genome shotgun (WGS) entry which is preliminary data.</text>
</comment>
<dbReference type="PANTHER" id="PTHR45023:SF13">
    <property type="entry name" value="PUTATIVE-RELATED"/>
    <property type="match status" value="1"/>
</dbReference>
<dbReference type="GO" id="GO:0003677">
    <property type="term" value="F:DNA binding"/>
    <property type="evidence" value="ECO:0007669"/>
    <property type="project" value="UniProtKB-KW"/>
</dbReference>
<keyword evidence="3" id="KW-1185">Reference proteome</keyword>
<protein>
    <submittedName>
        <fullName evidence="2">Myb-like domain, Myb/SANT-like DNA-binding domain protein</fullName>
    </submittedName>
</protein>
<proteinExistence type="predicted"/>
<dbReference type="Proteomes" id="UP000245207">
    <property type="component" value="Unassembled WGS sequence"/>
</dbReference>
<dbReference type="AlphaFoldDB" id="A0A2U1NW71"/>
<organism evidence="2 3">
    <name type="scientific">Artemisia annua</name>
    <name type="common">Sweet wormwood</name>
    <dbReference type="NCBI Taxonomy" id="35608"/>
    <lineage>
        <taxon>Eukaryota</taxon>
        <taxon>Viridiplantae</taxon>
        <taxon>Streptophyta</taxon>
        <taxon>Embryophyta</taxon>
        <taxon>Tracheophyta</taxon>
        <taxon>Spermatophyta</taxon>
        <taxon>Magnoliopsida</taxon>
        <taxon>eudicotyledons</taxon>
        <taxon>Gunneridae</taxon>
        <taxon>Pentapetalae</taxon>
        <taxon>asterids</taxon>
        <taxon>campanulids</taxon>
        <taxon>Asterales</taxon>
        <taxon>Asteraceae</taxon>
        <taxon>Asteroideae</taxon>
        <taxon>Anthemideae</taxon>
        <taxon>Artemisiinae</taxon>
        <taxon>Artemisia</taxon>
    </lineage>
</organism>
<feature type="region of interest" description="Disordered" evidence="1">
    <location>
        <begin position="189"/>
        <end position="238"/>
    </location>
</feature>
<dbReference type="EMBL" id="PKPP01002088">
    <property type="protein sequence ID" value="PWA77707.1"/>
    <property type="molecule type" value="Genomic_DNA"/>
</dbReference>
<dbReference type="OrthoDB" id="2507178at2759"/>
<feature type="compositionally biased region" description="Basic and acidic residues" evidence="1">
    <location>
        <begin position="57"/>
        <end position="66"/>
    </location>
</feature>